<dbReference type="AlphaFoldDB" id="A0A196S6J1"/>
<organism evidence="6 7">
    <name type="scientific">Blastocystis sp. subtype 1 (strain ATCC 50177 / NandII)</name>
    <dbReference type="NCBI Taxonomy" id="478820"/>
    <lineage>
        <taxon>Eukaryota</taxon>
        <taxon>Sar</taxon>
        <taxon>Stramenopiles</taxon>
        <taxon>Bigyra</taxon>
        <taxon>Opalozoa</taxon>
        <taxon>Opalinata</taxon>
        <taxon>Blastocystidae</taxon>
        <taxon>Blastocystis</taxon>
    </lineage>
</organism>
<feature type="compositionally biased region" description="Basic and acidic residues" evidence="4">
    <location>
        <begin position="215"/>
        <end position="228"/>
    </location>
</feature>
<protein>
    <submittedName>
        <fullName evidence="6">Transcription initiation factor TFIID subunit 5</fullName>
    </submittedName>
</protein>
<dbReference type="PANTHER" id="PTHR19879:SF1">
    <property type="entry name" value="CANNONBALL-RELATED"/>
    <property type="match status" value="1"/>
</dbReference>
<dbReference type="GO" id="GO:0005669">
    <property type="term" value="C:transcription factor TFIID complex"/>
    <property type="evidence" value="ECO:0007669"/>
    <property type="project" value="TreeGrafter"/>
</dbReference>
<name>A0A196S6J1_BLAHN</name>
<comment type="caution">
    <text evidence="6">The sequence shown here is derived from an EMBL/GenBank/DDBJ whole genome shotgun (WGS) entry which is preliminary data.</text>
</comment>
<dbReference type="Gene3D" id="2.130.10.10">
    <property type="entry name" value="YVTN repeat-like/Quinoprotein amine dehydrogenase"/>
    <property type="match status" value="1"/>
</dbReference>
<feature type="compositionally biased region" description="Basic and acidic residues" evidence="4">
    <location>
        <begin position="427"/>
        <end position="440"/>
    </location>
</feature>
<evidence type="ECO:0000256" key="1">
    <source>
        <dbReference type="ARBA" id="ARBA00004123"/>
    </source>
</evidence>
<dbReference type="STRING" id="478820.A0A196S6J1"/>
<dbReference type="GO" id="GO:0003743">
    <property type="term" value="F:translation initiation factor activity"/>
    <property type="evidence" value="ECO:0007669"/>
    <property type="project" value="UniProtKB-KW"/>
</dbReference>
<feature type="compositionally biased region" description="Basic residues" evidence="4">
    <location>
        <begin position="271"/>
        <end position="281"/>
    </location>
</feature>
<dbReference type="InterPro" id="IPR007582">
    <property type="entry name" value="TFIID_NTD2"/>
</dbReference>
<feature type="region of interest" description="Disordered" evidence="4">
    <location>
        <begin position="73"/>
        <end position="118"/>
    </location>
</feature>
<accession>A0A196S6J1</accession>
<proteinExistence type="predicted"/>
<evidence type="ECO:0000313" key="7">
    <source>
        <dbReference type="Proteomes" id="UP000078348"/>
    </source>
</evidence>
<evidence type="ECO:0000256" key="2">
    <source>
        <dbReference type="ARBA" id="ARBA00023242"/>
    </source>
</evidence>
<dbReference type="EMBL" id="LXWW01000528">
    <property type="protein sequence ID" value="OAO12680.1"/>
    <property type="molecule type" value="Genomic_DNA"/>
</dbReference>
<sequence length="779" mass="86554">MNEYEQESACTEVVEVDSVENPAPAPEKVDLTLYNEMVKEYESEQKGSTKRGSDKITSKAVHEIMTKVRKLATDEDLPLPAISSSSLSKPLSFTSLSEEENAPVASSSSHPVSSFMLDLPSLLNGSSLGLRSIRKPISEQEPVKAEPSPDEEISIPAEAKPAESEQPLAPDASEPVTTPAATPATPMPVLRETPSELSSLIKEAEGESRPVVVPKQEEKAKQQEEKPKPQKARGHRVVKSDDDDEEMIPEEESDEEESDEDDVDYVEKPAKAKSSKKKRAKEHASATLELGDTQSITFIDGYEYVTNIVNDGVLPKELLEPSDALLAVWNDIKSNAIDGWPALSRRLAEVLSSVRNPSRQLHQSSRYSKQEASTLAAYIESIRGYVAKEAQSEESLGVSEDSFSNSEGSHHHGHGHKSGAVEEAETADGRKKSVEKDPAHLRRSNRKRKAMSAWSYFFDDHKGDYEEYGVFNAFVAYVDDQYKGELKQILYPLFKCIILFNEVREKEQKREFFEKYASKLTTSANESEMRILRQYVNGMALGFFKSTLDQWKCDPIPLTLSSRAVTLLKNVLEGEVLRGMQDYLVSKFQITVVSYRKEDPPLFQLRKIAKQVAVAPFPQNDVQQIAVATEDSRIHFLAKDPHATEDNVAYDHTLFVGHSASVTALCFSADNAFLFSASLDGSVCMWSTKRRCCLTRYAFTALPLWCLQLSHRNDRFACGGLGCSVLLGSTAVTTAPDRIVTEFRTDVSQLLFSPNDKYLFAAEESGVIRLINLTTGHSL</sequence>
<dbReference type="PROSITE" id="PS50294">
    <property type="entry name" value="WD_REPEATS_REGION"/>
    <property type="match status" value="1"/>
</dbReference>
<dbReference type="SMART" id="SM00320">
    <property type="entry name" value="WD40"/>
    <property type="match status" value="3"/>
</dbReference>
<dbReference type="InterPro" id="IPR015943">
    <property type="entry name" value="WD40/YVTN_repeat-like_dom_sf"/>
</dbReference>
<dbReference type="OrthoDB" id="1932312at2759"/>
<evidence type="ECO:0000256" key="4">
    <source>
        <dbReference type="SAM" id="MobiDB-lite"/>
    </source>
</evidence>
<evidence type="ECO:0000313" key="6">
    <source>
        <dbReference type="EMBL" id="OAO12680.1"/>
    </source>
</evidence>
<keyword evidence="2" id="KW-0539">Nucleus</keyword>
<evidence type="ECO:0000256" key="3">
    <source>
        <dbReference type="PROSITE-ProRule" id="PRU00221"/>
    </source>
</evidence>
<feature type="compositionally biased region" description="Acidic residues" evidence="4">
    <location>
        <begin position="241"/>
        <end position="264"/>
    </location>
</feature>
<dbReference type="SUPFAM" id="SSF160897">
    <property type="entry name" value="Taf5 N-terminal domain-like"/>
    <property type="match status" value="1"/>
</dbReference>
<dbReference type="GO" id="GO:0016251">
    <property type="term" value="F:RNA polymerase II general transcription initiation factor activity"/>
    <property type="evidence" value="ECO:0007669"/>
    <property type="project" value="TreeGrafter"/>
</dbReference>
<dbReference type="PROSITE" id="PS50082">
    <property type="entry name" value="WD_REPEATS_2"/>
    <property type="match status" value="1"/>
</dbReference>
<keyword evidence="6" id="KW-0396">Initiation factor</keyword>
<keyword evidence="6" id="KW-0648">Protein biosynthesis</keyword>
<dbReference type="InterPro" id="IPR036322">
    <property type="entry name" value="WD40_repeat_dom_sf"/>
</dbReference>
<gene>
    <name evidence="6" type="ORF">AV274_5678</name>
</gene>
<dbReference type="SUPFAM" id="SSF50978">
    <property type="entry name" value="WD40 repeat-like"/>
    <property type="match status" value="1"/>
</dbReference>
<feature type="region of interest" description="Disordered" evidence="4">
    <location>
        <begin position="1"/>
        <end position="28"/>
    </location>
</feature>
<reference evidence="6 7" key="1">
    <citation type="submission" date="2016-05" db="EMBL/GenBank/DDBJ databases">
        <title>Nuclear genome of Blastocystis sp. subtype 1 NandII.</title>
        <authorList>
            <person name="Gentekaki E."/>
            <person name="Curtis B."/>
            <person name="Stairs C."/>
            <person name="Eme L."/>
            <person name="Herman E."/>
            <person name="Klimes V."/>
            <person name="Arias M.C."/>
            <person name="Elias M."/>
            <person name="Hilliou F."/>
            <person name="Klute M."/>
            <person name="Malik S.-B."/>
            <person name="Pightling A."/>
            <person name="Rachubinski R."/>
            <person name="Salas D."/>
            <person name="Schlacht A."/>
            <person name="Suga H."/>
            <person name="Archibald J."/>
            <person name="Ball S.G."/>
            <person name="Clark G."/>
            <person name="Dacks J."/>
            <person name="Van Der Giezen M."/>
            <person name="Tsaousis A."/>
            <person name="Roger A."/>
        </authorList>
    </citation>
    <scope>NUCLEOTIDE SEQUENCE [LARGE SCALE GENOMIC DNA]</scope>
    <source>
        <strain evidence="7">ATCC 50177 / NandII</strain>
    </source>
</reference>
<feature type="compositionally biased region" description="Low complexity" evidence="4">
    <location>
        <begin position="78"/>
        <end position="118"/>
    </location>
</feature>
<keyword evidence="3" id="KW-0853">WD repeat</keyword>
<feature type="region of interest" description="Disordered" evidence="4">
    <location>
        <begin position="396"/>
        <end position="444"/>
    </location>
</feature>
<dbReference type="Proteomes" id="UP000078348">
    <property type="component" value="Unassembled WGS sequence"/>
</dbReference>
<dbReference type="InterPro" id="IPR001680">
    <property type="entry name" value="WD40_rpt"/>
</dbReference>
<dbReference type="InterPro" id="IPR037264">
    <property type="entry name" value="TFIID_NTD2_sf"/>
</dbReference>
<comment type="subcellular location">
    <subcellularLocation>
        <location evidence="1">Nucleus</location>
    </subcellularLocation>
</comment>
<dbReference type="Pfam" id="PF00400">
    <property type="entry name" value="WD40"/>
    <property type="match status" value="1"/>
</dbReference>
<feature type="repeat" description="WD" evidence="3">
    <location>
        <begin position="655"/>
        <end position="687"/>
    </location>
</feature>
<keyword evidence="7" id="KW-1185">Reference proteome</keyword>
<dbReference type="GO" id="GO:0006367">
    <property type="term" value="P:transcription initiation at RNA polymerase II promoter"/>
    <property type="evidence" value="ECO:0007669"/>
    <property type="project" value="TreeGrafter"/>
</dbReference>
<dbReference type="PANTHER" id="PTHR19879">
    <property type="entry name" value="TRANSCRIPTION INITIATION FACTOR TFIID"/>
    <property type="match status" value="1"/>
</dbReference>
<feature type="domain" description="TFIID subunit TAF5 NTD2" evidence="5">
    <location>
        <begin position="466"/>
        <end position="575"/>
    </location>
</feature>
<dbReference type="Gene3D" id="1.25.40.500">
    <property type="entry name" value="TFIID subunit TAF5, NTD2 domain"/>
    <property type="match status" value="1"/>
</dbReference>
<feature type="region of interest" description="Disordered" evidence="4">
    <location>
        <begin position="133"/>
        <end position="284"/>
    </location>
</feature>
<dbReference type="Pfam" id="PF04494">
    <property type="entry name" value="TFIID_NTD2"/>
    <property type="match status" value="1"/>
</dbReference>
<evidence type="ECO:0000259" key="5">
    <source>
        <dbReference type="Pfam" id="PF04494"/>
    </source>
</evidence>